<dbReference type="SMART" id="SM00220">
    <property type="entry name" value="S_TKc"/>
    <property type="match status" value="1"/>
</dbReference>
<keyword evidence="5" id="KW-0547">Nucleotide-binding</keyword>
<evidence type="ECO:0000256" key="5">
    <source>
        <dbReference type="ARBA" id="ARBA00022741"/>
    </source>
</evidence>
<evidence type="ECO:0000256" key="10">
    <source>
        <dbReference type="SAM" id="MobiDB-lite"/>
    </source>
</evidence>
<dbReference type="FunFam" id="1.10.510.10:FF:000211">
    <property type="entry name" value="Cyclin-dependent kinase G-2"/>
    <property type="match status" value="1"/>
</dbReference>
<feature type="region of interest" description="Disordered" evidence="10">
    <location>
        <begin position="57"/>
        <end position="78"/>
    </location>
</feature>
<dbReference type="GO" id="GO:0004693">
    <property type="term" value="F:cyclin-dependent protein serine/threonine kinase activity"/>
    <property type="evidence" value="ECO:0007669"/>
    <property type="project" value="UniProtKB-EC"/>
</dbReference>
<evidence type="ECO:0000259" key="11">
    <source>
        <dbReference type="PROSITE" id="PS50011"/>
    </source>
</evidence>
<dbReference type="PANTHER" id="PTHR24056">
    <property type="entry name" value="CELL DIVISION PROTEIN KINASE"/>
    <property type="match status" value="1"/>
</dbReference>
<dbReference type="InterPro" id="IPR045267">
    <property type="entry name" value="CDK11/PITSLRE_STKc"/>
</dbReference>
<dbReference type="PROSITE" id="PS00108">
    <property type="entry name" value="PROTEIN_KINASE_ST"/>
    <property type="match status" value="1"/>
</dbReference>
<dbReference type="Proteomes" id="UP000836841">
    <property type="component" value="Unassembled WGS sequence"/>
</dbReference>
<comment type="catalytic activity">
    <reaction evidence="8">
        <text>L-threonyl-[protein] + ATP = O-phospho-L-threonyl-[protein] + ADP + H(+)</text>
        <dbReference type="Rhea" id="RHEA:46608"/>
        <dbReference type="Rhea" id="RHEA-COMP:11060"/>
        <dbReference type="Rhea" id="RHEA-COMP:11605"/>
        <dbReference type="ChEBI" id="CHEBI:15378"/>
        <dbReference type="ChEBI" id="CHEBI:30013"/>
        <dbReference type="ChEBI" id="CHEBI:30616"/>
        <dbReference type="ChEBI" id="CHEBI:61977"/>
        <dbReference type="ChEBI" id="CHEBI:456216"/>
        <dbReference type="EC" id="2.7.11.22"/>
    </reaction>
</comment>
<dbReference type="GO" id="GO:0007346">
    <property type="term" value="P:regulation of mitotic cell cycle"/>
    <property type="evidence" value="ECO:0007669"/>
    <property type="project" value="TreeGrafter"/>
</dbReference>
<protein>
    <recommendedName>
        <fullName evidence="2">cyclin-dependent kinase</fullName>
        <ecNumber evidence="2">2.7.11.22</ecNumber>
    </recommendedName>
</protein>
<dbReference type="EMBL" id="CAJVSB020000645">
    <property type="protein sequence ID" value="CAH2057143.1"/>
    <property type="molecule type" value="Genomic_DNA"/>
</dbReference>
<name>A0AAU9S6V4_THLAR</name>
<organism evidence="12 13">
    <name type="scientific">Thlaspi arvense</name>
    <name type="common">Field penny-cress</name>
    <dbReference type="NCBI Taxonomy" id="13288"/>
    <lineage>
        <taxon>Eukaryota</taxon>
        <taxon>Viridiplantae</taxon>
        <taxon>Streptophyta</taxon>
        <taxon>Embryophyta</taxon>
        <taxon>Tracheophyta</taxon>
        <taxon>Spermatophyta</taxon>
        <taxon>Magnoliopsida</taxon>
        <taxon>eudicotyledons</taxon>
        <taxon>Gunneridae</taxon>
        <taxon>Pentapetalae</taxon>
        <taxon>rosids</taxon>
        <taxon>malvids</taxon>
        <taxon>Brassicales</taxon>
        <taxon>Brassicaceae</taxon>
        <taxon>Thlaspideae</taxon>
        <taxon>Thlaspi</taxon>
    </lineage>
</organism>
<dbReference type="InterPro" id="IPR008271">
    <property type="entry name" value="Ser/Thr_kinase_AS"/>
</dbReference>
<evidence type="ECO:0000256" key="2">
    <source>
        <dbReference type="ARBA" id="ARBA00012425"/>
    </source>
</evidence>
<dbReference type="Pfam" id="PF00069">
    <property type="entry name" value="Pkinase"/>
    <property type="match status" value="1"/>
</dbReference>
<comment type="catalytic activity">
    <reaction evidence="9">
        <text>L-seryl-[protein] + ATP = O-phospho-L-seryl-[protein] + ADP + H(+)</text>
        <dbReference type="Rhea" id="RHEA:17989"/>
        <dbReference type="Rhea" id="RHEA-COMP:9863"/>
        <dbReference type="Rhea" id="RHEA-COMP:11604"/>
        <dbReference type="ChEBI" id="CHEBI:15378"/>
        <dbReference type="ChEBI" id="CHEBI:29999"/>
        <dbReference type="ChEBI" id="CHEBI:30616"/>
        <dbReference type="ChEBI" id="CHEBI:83421"/>
        <dbReference type="ChEBI" id="CHEBI:456216"/>
        <dbReference type="EC" id="2.7.11.22"/>
    </reaction>
</comment>
<keyword evidence="3" id="KW-0723">Serine/threonine-protein kinase</keyword>
<evidence type="ECO:0000256" key="7">
    <source>
        <dbReference type="ARBA" id="ARBA00022840"/>
    </source>
</evidence>
<dbReference type="EC" id="2.7.11.22" evidence="2"/>
<dbReference type="InterPro" id="IPR050108">
    <property type="entry name" value="CDK"/>
</dbReference>
<dbReference type="Gene3D" id="1.10.510.10">
    <property type="entry name" value="Transferase(Phosphotransferase) domain 1"/>
    <property type="match status" value="1"/>
</dbReference>
<sequence length="656" mass="73002">KSPWLTIMAAGRVDVIRRREVRYFKKEISSYYRNGCSDRDSSQGRCDQFSKRRNGYGSYSGAIETGSGKNGSGRGRESVGRTRALELGELSGQGITGDECAYRSRDAHNSKHEDAMSKPPEKKRKISPIVWGRDDVDVSNPSKNRMVQQVAPLGSLLSLLQSSGADVAVDGDTTKNPLINTQLQGMQIAPVKSCVASNLGVNSKSPVYSSSLLLPEETRRNYEELEEVEDSDGKSSHHVDLLNTPESGEFRREGSQCSQGKSSSSIREDIFIEPAGKVCHLEREVNKDDFMELDEMREGTSVSYLDSHFDYEFQELAAPKPRSVNMLQGCRSVFEYEKLTKIMKAPMVLDKKTDEIVALKKVKMGLESDGFPMSALREINLLLSLHHPSIEVVMDDRDDGCGVVFMVMEYMEHDIKGLIGAMKQPFSEKEVKGLMLQLLEGVKYLHDNWIMHRDLKTSNLLLNNSGKLKICDFGLSRQYGSPARPFTPLVVTLWYRAPELLVGTKQYSTAVDMWSIGCIMAELLAKQPLFNGKTEFEQLDKIFRILGSPNETIWPGFSELPGAKVKFAKQLRNTLREKFPAVSFKGSPVLSDQGFDLLSQLLTYDPEKRITAEAALRHAAVVIADDIMLLPKGRVGPSFGVAERLIDVPLSSSGSS</sequence>
<dbReference type="PANTHER" id="PTHR24056:SF566">
    <property type="entry name" value="CYCLIN-DEPENDENT KINASE"/>
    <property type="match status" value="1"/>
</dbReference>
<dbReference type="SUPFAM" id="SSF56112">
    <property type="entry name" value="Protein kinase-like (PK-like)"/>
    <property type="match status" value="1"/>
</dbReference>
<evidence type="ECO:0000256" key="6">
    <source>
        <dbReference type="ARBA" id="ARBA00022777"/>
    </source>
</evidence>
<keyword evidence="7" id="KW-0067">ATP-binding</keyword>
<accession>A0AAU9S6V4</accession>
<evidence type="ECO:0000256" key="3">
    <source>
        <dbReference type="ARBA" id="ARBA00022527"/>
    </source>
</evidence>
<evidence type="ECO:0000256" key="8">
    <source>
        <dbReference type="ARBA" id="ARBA00047811"/>
    </source>
</evidence>
<evidence type="ECO:0000313" key="13">
    <source>
        <dbReference type="Proteomes" id="UP000836841"/>
    </source>
</evidence>
<dbReference type="InterPro" id="IPR011009">
    <property type="entry name" value="Kinase-like_dom_sf"/>
</dbReference>
<dbReference type="InterPro" id="IPR000719">
    <property type="entry name" value="Prot_kinase_dom"/>
</dbReference>
<evidence type="ECO:0000256" key="9">
    <source>
        <dbReference type="ARBA" id="ARBA00048367"/>
    </source>
</evidence>
<keyword evidence="6" id="KW-0418">Kinase</keyword>
<dbReference type="Gene3D" id="3.30.200.20">
    <property type="entry name" value="Phosphorylase Kinase, domain 1"/>
    <property type="match status" value="1"/>
</dbReference>
<feature type="non-terminal residue" evidence="12">
    <location>
        <position position="1"/>
    </location>
</feature>
<feature type="compositionally biased region" description="Basic and acidic residues" evidence="10">
    <location>
        <begin position="231"/>
        <end position="240"/>
    </location>
</feature>
<evidence type="ECO:0000313" key="12">
    <source>
        <dbReference type="EMBL" id="CAH2057143.1"/>
    </source>
</evidence>
<dbReference type="PROSITE" id="PS50011">
    <property type="entry name" value="PROTEIN_KINASE_DOM"/>
    <property type="match status" value="1"/>
</dbReference>
<evidence type="ECO:0000256" key="4">
    <source>
        <dbReference type="ARBA" id="ARBA00022679"/>
    </source>
</evidence>
<comment type="caution">
    <text evidence="12">The sequence shown here is derived from an EMBL/GenBank/DDBJ whole genome shotgun (WGS) entry which is preliminary data.</text>
</comment>
<comment type="similarity">
    <text evidence="1">Belongs to the protein kinase superfamily. CMGC Ser/Thr protein kinase family. CDC2/CDKX subfamily.</text>
</comment>
<dbReference type="GO" id="GO:0005634">
    <property type="term" value="C:nucleus"/>
    <property type="evidence" value="ECO:0007669"/>
    <property type="project" value="TreeGrafter"/>
</dbReference>
<reference evidence="12 13" key="1">
    <citation type="submission" date="2022-03" db="EMBL/GenBank/DDBJ databases">
        <authorList>
            <person name="Nunn A."/>
            <person name="Chopra R."/>
            <person name="Nunn A."/>
            <person name="Contreras Garrido A."/>
        </authorList>
    </citation>
    <scope>NUCLEOTIDE SEQUENCE [LARGE SCALE GENOMIC DNA]</scope>
</reference>
<dbReference type="AlphaFoldDB" id="A0AAU9S6V4"/>
<feature type="domain" description="Protein kinase" evidence="11">
    <location>
        <begin position="290"/>
        <end position="621"/>
    </location>
</feature>
<feature type="compositionally biased region" description="Low complexity" evidence="10">
    <location>
        <begin position="255"/>
        <end position="264"/>
    </location>
</feature>
<dbReference type="CDD" id="cd07843">
    <property type="entry name" value="STKc_CDC2L1"/>
    <property type="match status" value="1"/>
</dbReference>
<keyword evidence="4" id="KW-0808">Transferase</keyword>
<evidence type="ECO:0000256" key="1">
    <source>
        <dbReference type="ARBA" id="ARBA00006485"/>
    </source>
</evidence>
<feature type="region of interest" description="Disordered" evidence="10">
    <location>
        <begin position="224"/>
        <end position="264"/>
    </location>
</feature>
<gene>
    <name evidence="12" type="ORF">TAV2_LOCUS12098</name>
</gene>
<dbReference type="GO" id="GO:0005524">
    <property type="term" value="F:ATP binding"/>
    <property type="evidence" value="ECO:0007669"/>
    <property type="project" value="UniProtKB-KW"/>
</dbReference>
<proteinExistence type="inferred from homology"/>
<keyword evidence="13" id="KW-1185">Reference proteome</keyword>